<organism evidence="2 3">
    <name type="scientific">Pilimelia columellifera subsp. columellifera</name>
    <dbReference type="NCBI Taxonomy" id="706583"/>
    <lineage>
        <taxon>Bacteria</taxon>
        <taxon>Bacillati</taxon>
        <taxon>Actinomycetota</taxon>
        <taxon>Actinomycetes</taxon>
        <taxon>Micromonosporales</taxon>
        <taxon>Micromonosporaceae</taxon>
        <taxon>Pilimelia</taxon>
    </lineage>
</organism>
<sequence>MLDLGARPPGEHSGHKDGHAGDDRQGTYAAAARVERVQAQQPTGWRIVASRGDGRWWSGVGRAWSLGRAEGTGRLPGPQVAQLMDPRRGTQVRGAVSAEV</sequence>
<accession>A0ABP6AYW1</accession>
<proteinExistence type="predicted"/>
<feature type="region of interest" description="Disordered" evidence="1">
    <location>
        <begin position="1"/>
        <end position="28"/>
    </location>
</feature>
<evidence type="ECO:0000313" key="3">
    <source>
        <dbReference type="Proteomes" id="UP001499978"/>
    </source>
</evidence>
<evidence type="ECO:0000313" key="2">
    <source>
        <dbReference type="EMBL" id="GAA2528731.1"/>
    </source>
</evidence>
<dbReference type="EMBL" id="BAAARY010000015">
    <property type="protein sequence ID" value="GAA2528731.1"/>
    <property type="molecule type" value="Genomic_DNA"/>
</dbReference>
<name>A0ABP6AYW1_9ACTN</name>
<keyword evidence="3" id="KW-1185">Reference proteome</keyword>
<evidence type="ECO:0000256" key="1">
    <source>
        <dbReference type="SAM" id="MobiDB-lite"/>
    </source>
</evidence>
<reference evidence="3" key="1">
    <citation type="journal article" date="2019" name="Int. J. Syst. Evol. Microbiol.">
        <title>The Global Catalogue of Microorganisms (GCM) 10K type strain sequencing project: providing services to taxonomists for standard genome sequencing and annotation.</title>
        <authorList>
            <consortium name="The Broad Institute Genomics Platform"/>
            <consortium name="The Broad Institute Genome Sequencing Center for Infectious Disease"/>
            <person name="Wu L."/>
            <person name="Ma J."/>
        </authorList>
    </citation>
    <scope>NUCLEOTIDE SEQUENCE [LARGE SCALE GENOMIC DNA]</scope>
    <source>
        <strain evidence="3">JCM 3367</strain>
    </source>
</reference>
<gene>
    <name evidence="2" type="ORF">GCM10010201_29780</name>
</gene>
<feature type="compositionally biased region" description="Basic and acidic residues" evidence="1">
    <location>
        <begin position="9"/>
        <end position="25"/>
    </location>
</feature>
<dbReference type="Proteomes" id="UP001499978">
    <property type="component" value="Unassembled WGS sequence"/>
</dbReference>
<protein>
    <submittedName>
        <fullName evidence="2">Uncharacterized protein</fullName>
    </submittedName>
</protein>
<comment type="caution">
    <text evidence="2">The sequence shown here is derived from an EMBL/GenBank/DDBJ whole genome shotgun (WGS) entry which is preliminary data.</text>
</comment>